<dbReference type="AlphaFoldDB" id="J9FPQ5"/>
<proteinExistence type="predicted"/>
<comment type="caution">
    <text evidence="1">The sequence shown here is derived from an EMBL/GenBank/DDBJ whole genome shotgun (WGS) entry which is preliminary data.</text>
</comment>
<evidence type="ECO:0000313" key="1">
    <source>
        <dbReference type="EMBL" id="EJW96936.1"/>
    </source>
</evidence>
<name>J9FPQ5_9ZZZZ</name>
<dbReference type="EMBL" id="AMCI01005026">
    <property type="protein sequence ID" value="EJW96936.1"/>
    <property type="molecule type" value="Genomic_DNA"/>
</dbReference>
<sequence>MAGFDKLSTKLLVLAYNAADTSAAGTVTLGNRVDDNKVVCQLFHSAEAAICAVINKFTINLVCNQRQVIFQN</sequence>
<reference evidence="1" key="1">
    <citation type="journal article" date="2012" name="PLoS ONE">
        <title>Gene sets for utilization of primary and secondary nutrition supplies in the distal gut of endangered iberian lynx.</title>
        <authorList>
            <person name="Alcaide M."/>
            <person name="Messina E."/>
            <person name="Richter M."/>
            <person name="Bargiela R."/>
            <person name="Peplies J."/>
            <person name="Huws S.A."/>
            <person name="Newbold C.J."/>
            <person name="Golyshin P.N."/>
            <person name="Simon M.A."/>
            <person name="Lopez G."/>
            <person name="Yakimov M.M."/>
            <person name="Ferrer M."/>
        </authorList>
    </citation>
    <scope>NUCLEOTIDE SEQUENCE</scope>
</reference>
<accession>J9FPQ5</accession>
<organism evidence="1">
    <name type="scientific">gut metagenome</name>
    <dbReference type="NCBI Taxonomy" id="749906"/>
    <lineage>
        <taxon>unclassified sequences</taxon>
        <taxon>metagenomes</taxon>
        <taxon>organismal metagenomes</taxon>
    </lineage>
</organism>
<gene>
    <name evidence="1" type="ORF">EVA_14957</name>
</gene>
<protein>
    <submittedName>
        <fullName evidence="1">Uncharacterized protein</fullName>
    </submittedName>
</protein>